<evidence type="ECO:0000313" key="4">
    <source>
        <dbReference type="Proteomes" id="UP000076532"/>
    </source>
</evidence>
<protein>
    <submittedName>
        <fullName evidence="3">Uncharacterized protein</fullName>
    </submittedName>
</protein>
<organism evidence="3 4">
    <name type="scientific">Athelia psychrophila</name>
    <dbReference type="NCBI Taxonomy" id="1759441"/>
    <lineage>
        <taxon>Eukaryota</taxon>
        <taxon>Fungi</taxon>
        <taxon>Dikarya</taxon>
        <taxon>Basidiomycota</taxon>
        <taxon>Agaricomycotina</taxon>
        <taxon>Agaricomycetes</taxon>
        <taxon>Agaricomycetidae</taxon>
        <taxon>Atheliales</taxon>
        <taxon>Atheliaceae</taxon>
        <taxon>Athelia</taxon>
    </lineage>
</organism>
<gene>
    <name evidence="3" type="ORF">FIBSPDRAFT_874546</name>
</gene>
<reference evidence="3 4" key="1">
    <citation type="journal article" date="2016" name="Mol. Biol. Evol.">
        <title>Comparative Genomics of Early-Diverging Mushroom-Forming Fungi Provides Insights into the Origins of Lignocellulose Decay Capabilities.</title>
        <authorList>
            <person name="Nagy L.G."/>
            <person name="Riley R."/>
            <person name="Tritt A."/>
            <person name="Adam C."/>
            <person name="Daum C."/>
            <person name="Floudas D."/>
            <person name="Sun H."/>
            <person name="Yadav J.S."/>
            <person name="Pangilinan J."/>
            <person name="Larsson K.H."/>
            <person name="Matsuura K."/>
            <person name="Barry K."/>
            <person name="Labutti K."/>
            <person name="Kuo R."/>
            <person name="Ohm R.A."/>
            <person name="Bhattacharya S.S."/>
            <person name="Shirouzu T."/>
            <person name="Yoshinaga Y."/>
            <person name="Martin F.M."/>
            <person name="Grigoriev I.V."/>
            <person name="Hibbett D.S."/>
        </authorList>
    </citation>
    <scope>NUCLEOTIDE SEQUENCE [LARGE SCALE GENOMIC DNA]</scope>
    <source>
        <strain evidence="3 4">CBS 109695</strain>
    </source>
</reference>
<sequence length="80" mass="8070">MIGPISKSIANLNLASLACIALAGLAHAKGGGGGHSTSHPNSTPSTSKTTTSSHGKPIIVIHTTDHADVCYNDQYVLSSS</sequence>
<feature type="signal peptide" evidence="2">
    <location>
        <begin position="1"/>
        <end position="28"/>
    </location>
</feature>
<evidence type="ECO:0000256" key="2">
    <source>
        <dbReference type="SAM" id="SignalP"/>
    </source>
</evidence>
<dbReference type="AlphaFoldDB" id="A0A165XD35"/>
<feature type="compositionally biased region" description="Low complexity" evidence="1">
    <location>
        <begin position="36"/>
        <end position="57"/>
    </location>
</feature>
<keyword evidence="4" id="KW-1185">Reference proteome</keyword>
<dbReference type="EMBL" id="KV417721">
    <property type="protein sequence ID" value="KZP08427.1"/>
    <property type="molecule type" value="Genomic_DNA"/>
</dbReference>
<feature type="non-terminal residue" evidence="3">
    <location>
        <position position="80"/>
    </location>
</feature>
<accession>A0A165XD35</accession>
<evidence type="ECO:0000256" key="1">
    <source>
        <dbReference type="SAM" id="MobiDB-lite"/>
    </source>
</evidence>
<feature type="chain" id="PRO_5007869025" evidence="2">
    <location>
        <begin position="29"/>
        <end position="80"/>
    </location>
</feature>
<dbReference type="PROSITE" id="PS51257">
    <property type="entry name" value="PROKAR_LIPOPROTEIN"/>
    <property type="match status" value="1"/>
</dbReference>
<keyword evidence="2" id="KW-0732">Signal</keyword>
<feature type="region of interest" description="Disordered" evidence="1">
    <location>
        <begin position="28"/>
        <end position="58"/>
    </location>
</feature>
<proteinExistence type="predicted"/>
<evidence type="ECO:0000313" key="3">
    <source>
        <dbReference type="EMBL" id="KZP08427.1"/>
    </source>
</evidence>
<name>A0A165XD35_9AGAM</name>
<dbReference type="Proteomes" id="UP000076532">
    <property type="component" value="Unassembled WGS sequence"/>
</dbReference>